<feature type="region of interest" description="Disordered" evidence="4">
    <location>
        <begin position="188"/>
        <end position="319"/>
    </location>
</feature>
<dbReference type="Proteomes" id="UP001163046">
    <property type="component" value="Unassembled WGS sequence"/>
</dbReference>
<dbReference type="InterPro" id="IPR018247">
    <property type="entry name" value="EF_Hand_1_Ca_BS"/>
</dbReference>
<evidence type="ECO:0000256" key="3">
    <source>
        <dbReference type="ARBA" id="ARBA00022837"/>
    </source>
</evidence>
<dbReference type="SUPFAM" id="SSF47473">
    <property type="entry name" value="EF-hand"/>
    <property type="match status" value="1"/>
</dbReference>
<accession>A0A9W9YQY7</accession>
<dbReference type="PANTHER" id="PTHR23104">
    <property type="entry name" value="MULTIPLE COAGULATION FACTOR DEFICIENCY PROTEIN 2 NEURAL STEM CELL DERIVED NEURONAL SURVIVAL PROTEIN"/>
    <property type="match status" value="1"/>
</dbReference>
<feature type="compositionally biased region" description="Basic and acidic residues" evidence="4">
    <location>
        <begin position="279"/>
        <end position="289"/>
    </location>
</feature>
<keyword evidence="1 5" id="KW-0732">Signal</keyword>
<keyword evidence="3" id="KW-0106">Calcium</keyword>
<dbReference type="AlphaFoldDB" id="A0A9W9YQY7"/>
<dbReference type="EMBL" id="MU827305">
    <property type="protein sequence ID" value="KAJ7363435.1"/>
    <property type="molecule type" value="Genomic_DNA"/>
</dbReference>
<dbReference type="GO" id="GO:0005509">
    <property type="term" value="F:calcium ion binding"/>
    <property type="evidence" value="ECO:0007669"/>
    <property type="project" value="InterPro"/>
</dbReference>
<evidence type="ECO:0000313" key="7">
    <source>
        <dbReference type="EMBL" id="KAJ7363435.1"/>
    </source>
</evidence>
<dbReference type="PROSITE" id="PS00018">
    <property type="entry name" value="EF_HAND_1"/>
    <property type="match status" value="2"/>
</dbReference>
<dbReference type="InterPro" id="IPR011992">
    <property type="entry name" value="EF-hand-dom_pair"/>
</dbReference>
<feature type="chain" id="PRO_5040736809" description="EF-hand domain-containing protein" evidence="5">
    <location>
        <begin position="30"/>
        <end position="319"/>
    </location>
</feature>
<dbReference type="InterPro" id="IPR002048">
    <property type="entry name" value="EF_hand_dom"/>
</dbReference>
<name>A0A9W9YQY7_9CNID</name>
<feature type="domain" description="EF-hand" evidence="6">
    <location>
        <begin position="100"/>
        <end position="135"/>
    </location>
</feature>
<dbReference type="PANTHER" id="PTHR23104:SF13">
    <property type="entry name" value="EF-HAND DOMAIN-CONTAINING PROTEIN"/>
    <property type="match status" value="1"/>
</dbReference>
<evidence type="ECO:0000259" key="6">
    <source>
        <dbReference type="PROSITE" id="PS50222"/>
    </source>
</evidence>
<dbReference type="InterPro" id="IPR052110">
    <property type="entry name" value="MCFD2-like"/>
</dbReference>
<proteinExistence type="predicted"/>
<protein>
    <recommendedName>
        <fullName evidence="6">EF-hand domain-containing protein</fullName>
    </recommendedName>
</protein>
<evidence type="ECO:0000256" key="5">
    <source>
        <dbReference type="SAM" id="SignalP"/>
    </source>
</evidence>
<comment type="caution">
    <text evidence="7">The sequence shown here is derived from an EMBL/GenBank/DDBJ whole genome shotgun (WGS) entry which is preliminary data.</text>
</comment>
<dbReference type="Gene3D" id="1.10.238.10">
    <property type="entry name" value="EF-hand"/>
    <property type="match status" value="1"/>
</dbReference>
<feature type="signal peptide" evidence="5">
    <location>
        <begin position="1"/>
        <end position="29"/>
    </location>
</feature>
<feature type="compositionally biased region" description="Low complexity" evidence="4">
    <location>
        <begin position="250"/>
        <end position="278"/>
    </location>
</feature>
<reference evidence="7" key="1">
    <citation type="submission" date="2023-01" db="EMBL/GenBank/DDBJ databases">
        <title>Genome assembly of the deep-sea coral Lophelia pertusa.</title>
        <authorList>
            <person name="Herrera S."/>
            <person name="Cordes E."/>
        </authorList>
    </citation>
    <scope>NUCLEOTIDE SEQUENCE</scope>
    <source>
        <strain evidence="7">USNM1676648</strain>
        <tissue evidence="7">Polyp</tissue>
    </source>
</reference>
<keyword evidence="8" id="KW-1185">Reference proteome</keyword>
<gene>
    <name evidence="7" type="ORF">OS493_009589</name>
</gene>
<feature type="compositionally biased region" description="Basic and acidic residues" evidence="4">
    <location>
        <begin position="235"/>
        <end position="249"/>
    </location>
</feature>
<organism evidence="7 8">
    <name type="scientific">Desmophyllum pertusum</name>
    <dbReference type="NCBI Taxonomy" id="174260"/>
    <lineage>
        <taxon>Eukaryota</taxon>
        <taxon>Metazoa</taxon>
        <taxon>Cnidaria</taxon>
        <taxon>Anthozoa</taxon>
        <taxon>Hexacorallia</taxon>
        <taxon>Scleractinia</taxon>
        <taxon>Caryophylliina</taxon>
        <taxon>Caryophylliidae</taxon>
        <taxon>Desmophyllum</taxon>
    </lineage>
</organism>
<dbReference type="PROSITE" id="PS50222">
    <property type="entry name" value="EF_HAND_2"/>
    <property type="match status" value="1"/>
</dbReference>
<evidence type="ECO:0000313" key="8">
    <source>
        <dbReference type="Proteomes" id="UP001163046"/>
    </source>
</evidence>
<evidence type="ECO:0000256" key="2">
    <source>
        <dbReference type="ARBA" id="ARBA00022737"/>
    </source>
</evidence>
<feature type="compositionally biased region" description="Low complexity" evidence="4">
    <location>
        <begin position="290"/>
        <end position="299"/>
    </location>
</feature>
<evidence type="ECO:0000256" key="4">
    <source>
        <dbReference type="SAM" id="MobiDB-lite"/>
    </source>
</evidence>
<dbReference type="OrthoDB" id="289247at2759"/>
<feature type="compositionally biased region" description="Low complexity" evidence="4">
    <location>
        <begin position="216"/>
        <end position="234"/>
    </location>
</feature>
<evidence type="ECO:0000256" key="1">
    <source>
        <dbReference type="ARBA" id="ARBA00022729"/>
    </source>
</evidence>
<keyword evidence="2" id="KW-0677">Repeat</keyword>
<sequence>MKVSEVGLIIYYSLLCCAIHGSSNGQANAENILENNPESISNEDTPQFHSENHERRHLLAHLADRMDLDGEGLRHIQKHLGEVTGESIQNQDVNDVAAGDNAKGIFYFFKLHDYDDNQKLDGLEWMQALTDFHQQDDDKGEFKEGGRMFLEHEAEAIVDELLTKHDMDDDGMIDFFELMNSKVNSFMTDLDKGGEVPEGDEQQQQQNDEQKSSLEQEFNQHQQDQQPTEQNQAQQEDKPQEHQQQDHQQQDQQGQQEHQQQADQQQQGQQLQADQQQDQQEHQQQDNHNKNIINKNLILKKNDKVNKNNKTMNSKMHLL</sequence>